<dbReference type="EMBL" id="PPSL01000011">
    <property type="protein sequence ID" value="PQJ08839.1"/>
    <property type="molecule type" value="Genomic_DNA"/>
</dbReference>
<keyword evidence="1" id="KW-0472">Membrane</keyword>
<proteinExistence type="predicted"/>
<dbReference type="InterPro" id="IPR021529">
    <property type="entry name" value="DUF2798"/>
</dbReference>
<dbReference type="AlphaFoldDB" id="A0A2S7SPM2"/>
<keyword evidence="1" id="KW-1133">Transmembrane helix</keyword>
<comment type="caution">
    <text evidence="2">The sequence shown here is derived from an EMBL/GenBank/DDBJ whole genome shotgun (WGS) entry which is preliminary data.</text>
</comment>
<sequence length="70" mass="7870">MKKKIAFALIMGVITTGTISFAVISVNVGFVANFVTVWFRSWFVGYLVVVPIILFIAPRIQKLTDKLFCE</sequence>
<evidence type="ECO:0000313" key="2">
    <source>
        <dbReference type="EMBL" id="PQJ08839.1"/>
    </source>
</evidence>
<protein>
    <submittedName>
        <fullName evidence="2">DUF2798 domain-containing protein</fullName>
    </submittedName>
</protein>
<evidence type="ECO:0000313" key="3">
    <source>
        <dbReference type="Proteomes" id="UP000239872"/>
    </source>
</evidence>
<keyword evidence="1" id="KW-0812">Transmembrane</keyword>
<gene>
    <name evidence="2" type="ORF">CJD36_022095</name>
</gene>
<feature type="transmembrane region" description="Helical" evidence="1">
    <location>
        <begin position="7"/>
        <end position="31"/>
    </location>
</feature>
<organism evidence="2 3">
    <name type="scientific">Flavipsychrobacter stenotrophus</name>
    <dbReference type="NCBI Taxonomy" id="2077091"/>
    <lineage>
        <taxon>Bacteria</taxon>
        <taxon>Pseudomonadati</taxon>
        <taxon>Bacteroidota</taxon>
        <taxon>Chitinophagia</taxon>
        <taxon>Chitinophagales</taxon>
        <taxon>Chitinophagaceae</taxon>
        <taxon>Flavipsychrobacter</taxon>
    </lineage>
</organism>
<reference evidence="2 3" key="1">
    <citation type="submission" date="2018-01" db="EMBL/GenBank/DDBJ databases">
        <title>A novel member of the phylum Bacteroidetes isolated from glacier ice.</title>
        <authorList>
            <person name="Liu Q."/>
            <person name="Xin Y.-H."/>
        </authorList>
    </citation>
    <scope>NUCLEOTIDE SEQUENCE [LARGE SCALE GENOMIC DNA]</scope>
    <source>
        <strain evidence="2 3">RB1R16</strain>
    </source>
</reference>
<feature type="transmembrane region" description="Helical" evidence="1">
    <location>
        <begin position="37"/>
        <end position="57"/>
    </location>
</feature>
<dbReference type="RefSeq" id="WP_105041388.1">
    <property type="nucleotide sequence ID" value="NZ_PPSL01000011.1"/>
</dbReference>
<dbReference type="Proteomes" id="UP000239872">
    <property type="component" value="Unassembled WGS sequence"/>
</dbReference>
<accession>A0A2S7SPM2</accession>
<name>A0A2S7SPM2_9BACT</name>
<keyword evidence="3" id="KW-1185">Reference proteome</keyword>
<evidence type="ECO:0000256" key="1">
    <source>
        <dbReference type="SAM" id="Phobius"/>
    </source>
</evidence>
<dbReference type="OrthoDB" id="9799565at2"/>
<dbReference type="Pfam" id="PF11391">
    <property type="entry name" value="DUF2798"/>
    <property type="match status" value="1"/>
</dbReference>